<name>A0A6C0AMG6_9ZZZZ</name>
<protein>
    <submittedName>
        <fullName evidence="1">Uncharacterized protein</fullName>
    </submittedName>
</protein>
<organism evidence="1">
    <name type="scientific">viral metagenome</name>
    <dbReference type="NCBI Taxonomy" id="1070528"/>
    <lineage>
        <taxon>unclassified sequences</taxon>
        <taxon>metagenomes</taxon>
        <taxon>organismal metagenomes</taxon>
    </lineage>
</organism>
<proteinExistence type="predicted"/>
<dbReference type="AlphaFoldDB" id="A0A6C0AMG6"/>
<evidence type="ECO:0000313" key="1">
    <source>
        <dbReference type="EMBL" id="QHS80541.1"/>
    </source>
</evidence>
<dbReference type="EMBL" id="MN740714">
    <property type="protein sequence ID" value="QHS80541.1"/>
    <property type="molecule type" value="Genomic_DNA"/>
</dbReference>
<reference evidence="1" key="1">
    <citation type="journal article" date="2020" name="Nature">
        <title>Giant virus diversity and host interactions through global metagenomics.</title>
        <authorList>
            <person name="Schulz F."/>
            <person name="Roux S."/>
            <person name="Paez-Espino D."/>
            <person name="Jungbluth S."/>
            <person name="Walsh D.A."/>
            <person name="Denef V.J."/>
            <person name="McMahon K.D."/>
            <person name="Konstantinidis K.T."/>
            <person name="Eloe-Fadrosh E.A."/>
            <person name="Kyrpides N.C."/>
            <person name="Woyke T."/>
        </authorList>
    </citation>
    <scope>NUCLEOTIDE SEQUENCE</scope>
    <source>
        <strain evidence="1">GVMAG-S-1091796-13</strain>
    </source>
</reference>
<sequence>MKIDITLFNEAQKQRRQTLYKLIFDKRLTISSIKKQLIAFLETTKESGIKRKIKNDLEFLNHQFEFRKRSYVKKRV</sequence>
<accession>A0A6C0AMG6</accession>